<dbReference type="EMBL" id="DVNC01000021">
    <property type="protein sequence ID" value="HIU53021.1"/>
    <property type="molecule type" value="Genomic_DNA"/>
</dbReference>
<dbReference type="AlphaFoldDB" id="A0A9D1M3S3"/>
<accession>A0A9D1M3S3</accession>
<evidence type="ECO:0000313" key="1">
    <source>
        <dbReference type="EMBL" id="HIU53021.1"/>
    </source>
</evidence>
<organism evidence="1 2">
    <name type="scientific">Candidatus Scatocola faecipullorum</name>
    <dbReference type="NCBI Taxonomy" id="2840917"/>
    <lineage>
        <taxon>Bacteria</taxon>
        <taxon>Pseudomonadati</taxon>
        <taxon>Pseudomonadota</taxon>
        <taxon>Alphaproteobacteria</taxon>
        <taxon>Rhodospirillales</taxon>
        <taxon>Rhodospirillaceae</taxon>
        <taxon>Rhodospirillaceae incertae sedis</taxon>
        <taxon>Candidatus Scatocola</taxon>
    </lineage>
</organism>
<reference evidence="1" key="2">
    <citation type="journal article" date="2021" name="PeerJ">
        <title>Extensive microbial diversity within the chicken gut microbiome revealed by metagenomics and culture.</title>
        <authorList>
            <person name="Gilroy R."/>
            <person name="Ravi A."/>
            <person name="Getino M."/>
            <person name="Pursley I."/>
            <person name="Horton D.L."/>
            <person name="Alikhan N.F."/>
            <person name="Baker D."/>
            <person name="Gharbi K."/>
            <person name="Hall N."/>
            <person name="Watson M."/>
            <person name="Adriaenssens E.M."/>
            <person name="Foster-Nyarko E."/>
            <person name="Jarju S."/>
            <person name="Secka A."/>
            <person name="Antonio M."/>
            <person name="Oren A."/>
            <person name="Chaudhuri R.R."/>
            <person name="La Ragione R."/>
            <person name="Hildebrand F."/>
            <person name="Pallen M.J."/>
        </authorList>
    </citation>
    <scope>NUCLEOTIDE SEQUENCE</scope>
    <source>
        <strain evidence="1">ChiW3-316</strain>
    </source>
</reference>
<sequence length="193" mass="21942">MNETAERVEKAGDINEAYRLVYIYGKENPKDIDGLIALNKLLISKTGDRANNANDRNIIYEAYRSIARCYKNKNLLGSGYPYDAKNYEMAADYYLKAFDKAPDSGTKLSSLDGAASMFWNLDQMQNWCRVRLQQAELLSDKDKTRIYMDIARETADGEAQRSYYRLALKYASFMAAAPNIRDGIVAVLKERIG</sequence>
<gene>
    <name evidence="1" type="ORF">IAD20_02955</name>
</gene>
<evidence type="ECO:0000313" key="2">
    <source>
        <dbReference type="Proteomes" id="UP000824107"/>
    </source>
</evidence>
<proteinExistence type="predicted"/>
<comment type="caution">
    <text evidence="1">The sequence shown here is derived from an EMBL/GenBank/DDBJ whole genome shotgun (WGS) entry which is preliminary data.</text>
</comment>
<evidence type="ECO:0008006" key="3">
    <source>
        <dbReference type="Google" id="ProtNLM"/>
    </source>
</evidence>
<reference evidence="1" key="1">
    <citation type="submission" date="2020-10" db="EMBL/GenBank/DDBJ databases">
        <authorList>
            <person name="Gilroy R."/>
        </authorList>
    </citation>
    <scope>NUCLEOTIDE SEQUENCE</scope>
    <source>
        <strain evidence="1">ChiW3-316</strain>
    </source>
</reference>
<name>A0A9D1M3S3_9PROT</name>
<protein>
    <recommendedName>
        <fullName evidence="3">Tetratricopeptide repeat protein</fullName>
    </recommendedName>
</protein>
<dbReference type="Proteomes" id="UP000824107">
    <property type="component" value="Unassembled WGS sequence"/>
</dbReference>